<evidence type="ECO:0000313" key="10">
    <source>
        <dbReference type="Proteomes" id="UP001223743"/>
    </source>
</evidence>
<dbReference type="PANTHER" id="PTHR43163:SF6">
    <property type="entry name" value="DIPEPTIDE TRANSPORT SYSTEM PERMEASE PROTEIN DPPB-RELATED"/>
    <property type="match status" value="1"/>
</dbReference>
<dbReference type="RefSeq" id="WP_266281708.1">
    <property type="nucleotide sequence ID" value="NZ_JAPKNF010000001.1"/>
</dbReference>
<name>A0ABU0M1N9_9HYPH</name>
<feature type="transmembrane region" description="Helical" evidence="7">
    <location>
        <begin position="12"/>
        <end position="31"/>
    </location>
</feature>
<dbReference type="Pfam" id="PF19300">
    <property type="entry name" value="BPD_transp_1_N"/>
    <property type="match status" value="1"/>
</dbReference>
<dbReference type="Pfam" id="PF00528">
    <property type="entry name" value="BPD_transp_1"/>
    <property type="match status" value="1"/>
</dbReference>
<feature type="domain" description="ABC transmembrane type-1" evidence="8">
    <location>
        <begin position="96"/>
        <end position="326"/>
    </location>
</feature>
<feature type="transmembrane region" description="Helical" evidence="7">
    <location>
        <begin position="199"/>
        <end position="216"/>
    </location>
</feature>
<dbReference type="Proteomes" id="UP001223743">
    <property type="component" value="Unassembled WGS sequence"/>
</dbReference>
<evidence type="ECO:0000256" key="5">
    <source>
        <dbReference type="ARBA" id="ARBA00022989"/>
    </source>
</evidence>
<dbReference type="PROSITE" id="PS50928">
    <property type="entry name" value="ABC_TM1"/>
    <property type="match status" value="1"/>
</dbReference>
<evidence type="ECO:0000256" key="6">
    <source>
        <dbReference type="ARBA" id="ARBA00023136"/>
    </source>
</evidence>
<dbReference type="CDD" id="cd06261">
    <property type="entry name" value="TM_PBP2"/>
    <property type="match status" value="1"/>
</dbReference>
<evidence type="ECO:0000256" key="3">
    <source>
        <dbReference type="ARBA" id="ARBA00022475"/>
    </source>
</evidence>
<dbReference type="SUPFAM" id="SSF161098">
    <property type="entry name" value="MetI-like"/>
    <property type="match status" value="1"/>
</dbReference>
<feature type="transmembrane region" description="Helical" evidence="7">
    <location>
        <begin position="257"/>
        <end position="278"/>
    </location>
</feature>
<evidence type="ECO:0000256" key="1">
    <source>
        <dbReference type="ARBA" id="ARBA00004651"/>
    </source>
</evidence>
<comment type="caution">
    <text evidence="9">The sequence shown here is derived from an EMBL/GenBank/DDBJ whole genome shotgun (WGS) entry which is preliminary data.</text>
</comment>
<sequence length="340" mass="36945">MNWTSIGKRLGAALVVMIGISMLIFAIARVMPGDPARIALGPNASAEQVAALRAERHLDAPLPVQYFEFLKALSRGDLGKSLYTNRPVTTDIAQFLPATLELCIVSAIVMVLLGLPIGILSAHFRGRMPDHLGRLVALIAVCTPAFVWGVILQLFFGYFWPIFPIEGQLMQSTPVPPHVTGFLLIDTLAAGNGAAFLDALYHLVLPATALAMSGLGQCARLTRSNMIEVYDKPYVEMERAYGFRPFRIATRYAFRPAFIPTLTILGLEFAAMLGNAFLVEKVFGWPGLSRYGVEVIIRKDLDAIVGTVLIIAVAFLIMNVLVDILVGVVNPRIRLAAGKG</sequence>
<keyword evidence="3" id="KW-1003">Cell membrane</keyword>
<dbReference type="EMBL" id="JAUSWJ010000001">
    <property type="protein sequence ID" value="MDQ0514851.1"/>
    <property type="molecule type" value="Genomic_DNA"/>
</dbReference>
<dbReference type="PANTHER" id="PTHR43163">
    <property type="entry name" value="DIPEPTIDE TRANSPORT SYSTEM PERMEASE PROTEIN DPPB-RELATED"/>
    <property type="match status" value="1"/>
</dbReference>
<dbReference type="InterPro" id="IPR000515">
    <property type="entry name" value="MetI-like"/>
</dbReference>
<keyword evidence="10" id="KW-1185">Reference proteome</keyword>
<keyword evidence="6 7" id="KW-0472">Membrane</keyword>
<keyword evidence="5 7" id="KW-1133">Transmembrane helix</keyword>
<feature type="transmembrane region" description="Helical" evidence="7">
    <location>
        <begin position="104"/>
        <end position="124"/>
    </location>
</feature>
<evidence type="ECO:0000256" key="2">
    <source>
        <dbReference type="ARBA" id="ARBA00022448"/>
    </source>
</evidence>
<reference evidence="9 10" key="1">
    <citation type="submission" date="2023-07" db="EMBL/GenBank/DDBJ databases">
        <title>Genomic Encyclopedia of Type Strains, Phase IV (KMG-IV): sequencing the most valuable type-strain genomes for metagenomic binning, comparative biology and taxonomic classification.</title>
        <authorList>
            <person name="Goeker M."/>
        </authorList>
    </citation>
    <scope>NUCLEOTIDE SEQUENCE [LARGE SCALE GENOMIC DNA]</scope>
    <source>
        <strain evidence="9 10">B1-1</strain>
    </source>
</reference>
<gene>
    <name evidence="9" type="ORF">QO015_000464</name>
</gene>
<feature type="transmembrane region" description="Helical" evidence="7">
    <location>
        <begin position="303"/>
        <end position="329"/>
    </location>
</feature>
<dbReference type="InterPro" id="IPR035906">
    <property type="entry name" value="MetI-like_sf"/>
</dbReference>
<feature type="transmembrane region" description="Helical" evidence="7">
    <location>
        <begin position="136"/>
        <end position="160"/>
    </location>
</feature>
<keyword evidence="4 7" id="KW-0812">Transmembrane</keyword>
<evidence type="ECO:0000256" key="7">
    <source>
        <dbReference type="RuleBase" id="RU363032"/>
    </source>
</evidence>
<dbReference type="Gene3D" id="1.10.3720.10">
    <property type="entry name" value="MetI-like"/>
    <property type="match status" value="1"/>
</dbReference>
<comment type="subcellular location">
    <subcellularLocation>
        <location evidence="1 7">Cell membrane</location>
        <topology evidence="1 7">Multi-pass membrane protein</topology>
    </subcellularLocation>
</comment>
<evidence type="ECO:0000256" key="4">
    <source>
        <dbReference type="ARBA" id="ARBA00022692"/>
    </source>
</evidence>
<accession>A0ABU0M1N9</accession>
<keyword evidence="2 7" id="KW-0813">Transport</keyword>
<dbReference type="InterPro" id="IPR045621">
    <property type="entry name" value="BPD_transp_1_N"/>
</dbReference>
<organism evidence="9 10">
    <name type="scientific">Kaistia geumhonensis</name>
    <dbReference type="NCBI Taxonomy" id="410839"/>
    <lineage>
        <taxon>Bacteria</taxon>
        <taxon>Pseudomonadati</taxon>
        <taxon>Pseudomonadota</taxon>
        <taxon>Alphaproteobacteria</taxon>
        <taxon>Hyphomicrobiales</taxon>
        <taxon>Kaistiaceae</taxon>
        <taxon>Kaistia</taxon>
    </lineage>
</organism>
<evidence type="ECO:0000313" key="9">
    <source>
        <dbReference type="EMBL" id="MDQ0514851.1"/>
    </source>
</evidence>
<evidence type="ECO:0000259" key="8">
    <source>
        <dbReference type="PROSITE" id="PS50928"/>
    </source>
</evidence>
<protein>
    <submittedName>
        <fullName evidence="9">Peptide/nickel transport system permease protein</fullName>
    </submittedName>
</protein>
<proteinExistence type="inferred from homology"/>
<comment type="similarity">
    <text evidence="7">Belongs to the binding-protein-dependent transport system permease family.</text>
</comment>